<sequence length="78" mass="8165">MTSKAGGIDAWGCGDVGMWGCGDVGMWGCGDVGMWGGLRRDGGGGMEGRRRTGANPGNKTSFLRYFGLFFIPAALKTK</sequence>
<name>A0A9E7CSI9_ALIAG</name>
<dbReference type="EMBL" id="CP080467">
    <property type="protein sequence ID" value="UNO49690.1"/>
    <property type="molecule type" value="Genomic_DNA"/>
</dbReference>
<dbReference type="Proteomes" id="UP000829401">
    <property type="component" value="Chromosome"/>
</dbReference>
<dbReference type="RefSeq" id="WP_152498825.1">
    <property type="nucleotide sequence ID" value="NZ_AURB01000151.1"/>
</dbReference>
<keyword evidence="2" id="KW-1185">Reference proteome</keyword>
<evidence type="ECO:0000313" key="1">
    <source>
        <dbReference type="EMBL" id="UNO49690.1"/>
    </source>
</evidence>
<protein>
    <submittedName>
        <fullName evidence="1">Uncharacterized protein</fullName>
    </submittedName>
</protein>
<gene>
    <name evidence="1" type="ORF">K1I37_03905</name>
</gene>
<dbReference type="KEGG" id="aaco:K1I37_03905"/>
<dbReference type="AlphaFoldDB" id="A0A9E7CSI9"/>
<accession>A0A9E7CSI9</accession>
<organism evidence="1 2">
    <name type="scientific">Alicyclobacillus acidoterrestris (strain ATCC 49025 / DSM 3922 / CIP 106132 / NCIMB 13137 / GD3B)</name>
    <dbReference type="NCBI Taxonomy" id="1356854"/>
    <lineage>
        <taxon>Bacteria</taxon>
        <taxon>Bacillati</taxon>
        <taxon>Bacillota</taxon>
        <taxon>Bacilli</taxon>
        <taxon>Bacillales</taxon>
        <taxon>Alicyclobacillaceae</taxon>
        <taxon>Alicyclobacillus</taxon>
    </lineage>
</organism>
<reference evidence="2" key="1">
    <citation type="journal article" date="2022" name="G3 (Bethesda)">
        <title>Unveiling the complete genome sequence of Alicyclobacillus acidoterrestris DSM 3922T, a taint-producing strain.</title>
        <authorList>
            <person name="Leonardo I.C."/>
            <person name="Barreto Crespo M.T."/>
            <person name="Gaspar F.B."/>
        </authorList>
    </citation>
    <scope>NUCLEOTIDE SEQUENCE [LARGE SCALE GENOMIC DNA]</scope>
    <source>
        <strain evidence="2">DSM 3922</strain>
    </source>
</reference>
<proteinExistence type="predicted"/>
<evidence type="ECO:0000313" key="2">
    <source>
        <dbReference type="Proteomes" id="UP000829401"/>
    </source>
</evidence>